<proteinExistence type="predicted"/>
<protein>
    <submittedName>
        <fullName evidence="1">Uncharacterized protein</fullName>
    </submittedName>
</protein>
<organism evidence="1 2">
    <name type="scientific">Bacillus songklensis</name>
    <dbReference type="NCBI Taxonomy" id="1069116"/>
    <lineage>
        <taxon>Bacteria</taxon>
        <taxon>Bacillati</taxon>
        <taxon>Bacillota</taxon>
        <taxon>Bacilli</taxon>
        <taxon>Bacillales</taxon>
        <taxon>Bacillaceae</taxon>
        <taxon>Bacillus</taxon>
    </lineage>
</organism>
<dbReference type="EMBL" id="JBHRZT010000020">
    <property type="protein sequence ID" value="MFC3882825.1"/>
    <property type="molecule type" value="Genomic_DNA"/>
</dbReference>
<reference evidence="2" key="1">
    <citation type="journal article" date="2019" name="Int. J. Syst. Evol. Microbiol.">
        <title>The Global Catalogue of Microorganisms (GCM) 10K type strain sequencing project: providing services to taxonomists for standard genome sequencing and annotation.</title>
        <authorList>
            <consortium name="The Broad Institute Genomics Platform"/>
            <consortium name="The Broad Institute Genome Sequencing Center for Infectious Disease"/>
            <person name="Wu L."/>
            <person name="Ma J."/>
        </authorList>
    </citation>
    <scope>NUCLEOTIDE SEQUENCE [LARGE SCALE GENOMIC DNA]</scope>
    <source>
        <strain evidence="2">CCUG 61889</strain>
    </source>
</reference>
<accession>A0ABV8B0T4</accession>
<evidence type="ECO:0000313" key="2">
    <source>
        <dbReference type="Proteomes" id="UP001595752"/>
    </source>
</evidence>
<name>A0ABV8B0T4_9BACI</name>
<sequence length="79" mass="9289">MSSYKEFVEERDKIDYYIQQEYFIKGVTENLSGAFLLFESKDGKRQETLHVLTADARKYFSSLILKQQKEGVQSLSKQK</sequence>
<evidence type="ECO:0000313" key="1">
    <source>
        <dbReference type="EMBL" id="MFC3882825.1"/>
    </source>
</evidence>
<comment type="caution">
    <text evidence="1">The sequence shown here is derived from an EMBL/GenBank/DDBJ whole genome shotgun (WGS) entry which is preliminary data.</text>
</comment>
<dbReference type="Proteomes" id="UP001595752">
    <property type="component" value="Unassembled WGS sequence"/>
</dbReference>
<keyword evidence="2" id="KW-1185">Reference proteome</keyword>
<gene>
    <name evidence="1" type="ORF">ACFOU2_04620</name>
</gene>
<dbReference type="RefSeq" id="WP_377912640.1">
    <property type="nucleotide sequence ID" value="NZ_JBHRZT010000020.1"/>
</dbReference>